<feature type="transmembrane region" description="Helical" evidence="10">
    <location>
        <begin position="166"/>
        <end position="192"/>
    </location>
</feature>
<feature type="compositionally biased region" description="Basic residues" evidence="9">
    <location>
        <begin position="1"/>
        <end position="23"/>
    </location>
</feature>
<gene>
    <name evidence="13" type="ORF">C0099_08430</name>
</gene>
<dbReference type="KEGG" id="atw:C0099_08430"/>
<dbReference type="EMBL" id="CP025682">
    <property type="protein sequence ID" value="AUN94958.1"/>
    <property type="molecule type" value="Genomic_DNA"/>
</dbReference>
<evidence type="ECO:0000313" key="14">
    <source>
        <dbReference type="Proteomes" id="UP000242205"/>
    </source>
</evidence>
<keyword evidence="8 10" id="KW-0472">Membrane</keyword>
<evidence type="ECO:0000256" key="6">
    <source>
        <dbReference type="ARBA" id="ARBA00022989"/>
    </source>
</evidence>
<dbReference type="OrthoDB" id="271709at2"/>
<proteinExistence type="inferred from homology"/>
<dbReference type="InterPro" id="IPR002524">
    <property type="entry name" value="Cation_efflux"/>
</dbReference>
<keyword evidence="6 10" id="KW-1133">Transmembrane helix</keyword>
<evidence type="ECO:0000259" key="12">
    <source>
        <dbReference type="Pfam" id="PF16916"/>
    </source>
</evidence>
<dbReference type="InterPro" id="IPR027470">
    <property type="entry name" value="Cation_efflux_CTD"/>
</dbReference>
<feature type="transmembrane region" description="Helical" evidence="10">
    <location>
        <begin position="59"/>
        <end position="80"/>
    </location>
</feature>
<feature type="transmembrane region" description="Helical" evidence="10">
    <location>
        <begin position="32"/>
        <end position="53"/>
    </location>
</feature>
<keyword evidence="3" id="KW-0813">Transport</keyword>
<feature type="domain" description="Cation efflux protein cytoplasmic" evidence="12">
    <location>
        <begin position="227"/>
        <end position="300"/>
    </location>
</feature>
<evidence type="ECO:0000256" key="3">
    <source>
        <dbReference type="ARBA" id="ARBA00022448"/>
    </source>
</evidence>
<dbReference type="PANTHER" id="PTHR11562:SF17">
    <property type="entry name" value="RE54080P-RELATED"/>
    <property type="match status" value="1"/>
</dbReference>
<evidence type="ECO:0000256" key="7">
    <source>
        <dbReference type="ARBA" id="ARBA00023065"/>
    </source>
</evidence>
<protein>
    <submittedName>
        <fullName evidence="13">Cation transporter</fullName>
    </submittedName>
</protein>
<keyword evidence="14" id="KW-1185">Reference proteome</keyword>
<keyword evidence="4 10" id="KW-0812">Transmembrane</keyword>
<evidence type="ECO:0000313" key="13">
    <source>
        <dbReference type="EMBL" id="AUN94958.1"/>
    </source>
</evidence>
<dbReference type="Pfam" id="PF16916">
    <property type="entry name" value="ZT_dimer"/>
    <property type="match status" value="1"/>
</dbReference>
<evidence type="ECO:0000256" key="4">
    <source>
        <dbReference type="ARBA" id="ARBA00022692"/>
    </source>
</evidence>
<dbReference type="RefSeq" id="WP_102247024.1">
    <property type="nucleotide sequence ID" value="NZ_CP025682.1"/>
</dbReference>
<dbReference type="SUPFAM" id="SSF160240">
    <property type="entry name" value="Cation efflux protein cytoplasmic domain-like"/>
    <property type="match status" value="1"/>
</dbReference>
<keyword evidence="7" id="KW-0406">Ion transport</keyword>
<feature type="transmembrane region" description="Helical" evidence="10">
    <location>
        <begin position="101"/>
        <end position="122"/>
    </location>
</feature>
<accession>A0A2I6S6T3</accession>
<dbReference type="NCBIfam" id="TIGR01297">
    <property type="entry name" value="CDF"/>
    <property type="match status" value="1"/>
</dbReference>
<feature type="transmembrane region" description="Helical" evidence="10">
    <location>
        <begin position="134"/>
        <end position="154"/>
    </location>
</feature>
<evidence type="ECO:0000256" key="9">
    <source>
        <dbReference type="SAM" id="MobiDB-lite"/>
    </source>
</evidence>
<feature type="transmembrane region" description="Helical" evidence="10">
    <location>
        <begin position="198"/>
        <end position="215"/>
    </location>
</feature>
<dbReference type="InterPro" id="IPR050681">
    <property type="entry name" value="CDF/SLC30A"/>
</dbReference>
<sequence>MAHSHHGHDHAHSHSGHGHHHHDHGRDASARVLTLALLLTLGFAAVEAVAGWWSGSLALLSDAGHMVTDSMALAIAAAAARLSRLPASHTHTYGLRRVETLAGLINGLTMLAVVAIIAWHAVERLVEPRPVEAGAVMVVAAIGLIVNLVVAWMLSRGESTLNTRAALLHVLGDLLGSVAALAAGIVIHFTGWTPVDPLLSMLICGLILAATVRLLRQATHTLLDGVPPELSLPEVGTAMAAVDGVASVHDLHIWSLDSREAALSAHIVLLRNDDWPDVLNALQALLASRFGIEHATLQPELPARQVIRFATPSRGR</sequence>
<feature type="region of interest" description="Disordered" evidence="9">
    <location>
        <begin position="1"/>
        <end position="25"/>
    </location>
</feature>
<evidence type="ECO:0000256" key="10">
    <source>
        <dbReference type="SAM" id="Phobius"/>
    </source>
</evidence>
<reference evidence="13 14" key="1">
    <citation type="submission" date="2018-01" db="EMBL/GenBank/DDBJ databases">
        <authorList>
            <person name="Fu G.-Y."/>
        </authorList>
    </citation>
    <scope>NUCLEOTIDE SEQUENCE [LARGE SCALE GENOMIC DNA]</scope>
    <source>
        <strain evidence="13 14">SY39</strain>
    </source>
</reference>
<evidence type="ECO:0000256" key="2">
    <source>
        <dbReference type="ARBA" id="ARBA00008873"/>
    </source>
</evidence>
<evidence type="ECO:0000256" key="8">
    <source>
        <dbReference type="ARBA" id="ARBA00023136"/>
    </source>
</evidence>
<evidence type="ECO:0000256" key="5">
    <source>
        <dbReference type="ARBA" id="ARBA00022906"/>
    </source>
</evidence>
<dbReference type="Proteomes" id="UP000242205">
    <property type="component" value="Chromosome"/>
</dbReference>
<dbReference type="Pfam" id="PF01545">
    <property type="entry name" value="Cation_efflux"/>
    <property type="match status" value="1"/>
</dbReference>
<evidence type="ECO:0000256" key="1">
    <source>
        <dbReference type="ARBA" id="ARBA00004141"/>
    </source>
</evidence>
<dbReference type="SUPFAM" id="SSF161111">
    <property type="entry name" value="Cation efflux protein transmembrane domain-like"/>
    <property type="match status" value="1"/>
</dbReference>
<dbReference type="PANTHER" id="PTHR11562">
    <property type="entry name" value="CATION EFFLUX PROTEIN/ ZINC TRANSPORTER"/>
    <property type="match status" value="1"/>
</dbReference>
<dbReference type="Gene3D" id="1.20.1510.10">
    <property type="entry name" value="Cation efflux protein transmembrane domain"/>
    <property type="match status" value="1"/>
</dbReference>
<comment type="similarity">
    <text evidence="2">Belongs to the cation diffusion facilitator (CDF) transporter (TC 2.A.4) family. SLC30A subfamily.</text>
</comment>
<keyword evidence="5" id="KW-0862">Zinc</keyword>
<keyword evidence="5" id="KW-0864">Zinc transport</keyword>
<evidence type="ECO:0000259" key="11">
    <source>
        <dbReference type="Pfam" id="PF01545"/>
    </source>
</evidence>
<comment type="subcellular location">
    <subcellularLocation>
        <location evidence="1">Membrane</location>
        <topology evidence="1">Multi-pass membrane protein</topology>
    </subcellularLocation>
</comment>
<dbReference type="GO" id="GO:0005385">
    <property type="term" value="F:zinc ion transmembrane transporter activity"/>
    <property type="evidence" value="ECO:0007669"/>
    <property type="project" value="TreeGrafter"/>
</dbReference>
<dbReference type="InterPro" id="IPR058533">
    <property type="entry name" value="Cation_efflux_TM"/>
</dbReference>
<dbReference type="InterPro" id="IPR027469">
    <property type="entry name" value="Cation_efflux_TMD_sf"/>
</dbReference>
<dbReference type="InterPro" id="IPR036837">
    <property type="entry name" value="Cation_efflux_CTD_sf"/>
</dbReference>
<dbReference type="GO" id="GO:0005886">
    <property type="term" value="C:plasma membrane"/>
    <property type="evidence" value="ECO:0007669"/>
    <property type="project" value="TreeGrafter"/>
</dbReference>
<feature type="domain" description="Cation efflux protein transmembrane" evidence="11">
    <location>
        <begin position="33"/>
        <end position="223"/>
    </location>
</feature>
<name>A0A2I6S6T3_9RHOO</name>
<organism evidence="13 14">
    <name type="scientific">Pseudazoarcus pumilus</name>
    <dbReference type="NCBI Taxonomy" id="2067960"/>
    <lineage>
        <taxon>Bacteria</taxon>
        <taxon>Pseudomonadati</taxon>
        <taxon>Pseudomonadota</taxon>
        <taxon>Betaproteobacteria</taxon>
        <taxon>Rhodocyclales</taxon>
        <taxon>Zoogloeaceae</taxon>
        <taxon>Pseudazoarcus</taxon>
    </lineage>
</organism>
<dbReference type="AlphaFoldDB" id="A0A2I6S6T3"/>